<comment type="caution">
    <text evidence="3">The sequence shown here is derived from an EMBL/GenBank/DDBJ whole genome shotgun (WGS) entry which is preliminary data.</text>
</comment>
<dbReference type="EMBL" id="JBBLZC010000011">
    <property type="protein sequence ID" value="MEK0083938.1"/>
    <property type="molecule type" value="Genomic_DNA"/>
</dbReference>
<name>A0ABU8XRY8_9PROT</name>
<evidence type="ECO:0000313" key="3">
    <source>
        <dbReference type="EMBL" id="MEK0083938.1"/>
    </source>
</evidence>
<dbReference type="InterPro" id="IPR032820">
    <property type="entry name" value="ATPase_put"/>
</dbReference>
<sequence>MSGDWQGRPDGLAEAARRRRERARGSGGGPSLGRHLAQIGVLGWTIVTPLLLGAFIGRWLDRALGTGVFWAATLLFLGLALGCWSAWKRMQSP</sequence>
<evidence type="ECO:0000313" key="4">
    <source>
        <dbReference type="Proteomes" id="UP001375743"/>
    </source>
</evidence>
<dbReference type="RefSeq" id="WP_418159789.1">
    <property type="nucleotide sequence ID" value="NZ_JBBLZC010000011.1"/>
</dbReference>
<feature type="transmembrane region" description="Helical" evidence="2">
    <location>
        <begin position="36"/>
        <end position="56"/>
    </location>
</feature>
<evidence type="ECO:0000256" key="2">
    <source>
        <dbReference type="SAM" id="Phobius"/>
    </source>
</evidence>
<dbReference type="Proteomes" id="UP001375743">
    <property type="component" value="Unassembled WGS sequence"/>
</dbReference>
<keyword evidence="2" id="KW-1133">Transmembrane helix</keyword>
<organism evidence="3 4">
    <name type="scientific">Benzoatithermus flavus</name>
    <dbReference type="NCBI Taxonomy" id="3108223"/>
    <lineage>
        <taxon>Bacteria</taxon>
        <taxon>Pseudomonadati</taxon>
        <taxon>Pseudomonadota</taxon>
        <taxon>Alphaproteobacteria</taxon>
        <taxon>Geminicoccales</taxon>
        <taxon>Geminicoccaceae</taxon>
        <taxon>Benzoatithermus</taxon>
    </lineage>
</organism>
<accession>A0ABU8XRY8</accession>
<proteinExistence type="predicted"/>
<evidence type="ECO:0000256" key="1">
    <source>
        <dbReference type="SAM" id="MobiDB-lite"/>
    </source>
</evidence>
<keyword evidence="4" id="KW-1185">Reference proteome</keyword>
<feature type="region of interest" description="Disordered" evidence="1">
    <location>
        <begin position="1"/>
        <end position="34"/>
    </location>
</feature>
<gene>
    <name evidence="3" type="ORF">U1T56_12315</name>
</gene>
<keyword evidence="2" id="KW-0472">Membrane</keyword>
<feature type="transmembrane region" description="Helical" evidence="2">
    <location>
        <begin position="68"/>
        <end position="87"/>
    </location>
</feature>
<keyword evidence="2" id="KW-0812">Transmembrane</keyword>
<protein>
    <submittedName>
        <fullName evidence="3">AtpZ/AtpI family protein</fullName>
    </submittedName>
</protein>
<reference evidence="3 4" key="1">
    <citation type="submission" date="2024-01" db="EMBL/GenBank/DDBJ databases">
        <title>Multi-omics insights into the function and evolution of sodium benzoate biodegradation pathways in Benzoatithermus flavus gen. nov., sp. nov. from hot spring.</title>
        <authorList>
            <person name="Hu C.-J."/>
            <person name="Li W.-J."/>
        </authorList>
    </citation>
    <scope>NUCLEOTIDE SEQUENCE [LARGE SCALE GENOMIC DNA]</scope>
    <source>
        <strain evidence="3 4">SYSU G07066</strain>
    </source>
</reference>
<dbReference type="Pfam" id="PF09527">
    <property type="entry name" value="ATPase_gene1"/>
    <property type="match status" value="1"/>
</dbReference>